<accession>A0AAP9KD91</accession>
<evidence type="ECO:0000256" key="1">
    <source>
        <dbReference type="SAM" id="MobiDB-lite"/>
    </source>
</evidence>
<proteinExistence type="predicted"/>
<sequence>MTKYVSCRHHSQSARSEHQGAVMEALEGGRENAIYRKGELVSRPASHWTMTVHQLLQHLHSHGFAACPKAVSIEGGKELLTFVEGETYNYPLEGPIGSLMALKSAAKLLRRFHDASESFLKLNTQDVHHWMLPSRSPKEVICHGDFMPYNVALEGDVVVGVFDFDTAHPAPRIWDIAFSVYGWAPFKTDEDDKMGTLEEQIRRAKIFCDAYGCTRLEREELVEVMTLRLTALVDHMRSMAANGDAQFQANMEDCHHTAYLQDIEYINKHHQAITLGVLGEIKF</sequence>
<evidence type="ECO:0000313" key="5">
    <source>
        <dbReference type="Proteomes" id="UP000272136"/>
    </source>
</evidence>
<gene>
    <name evidence="4" type="ORF">APZ19_26195</name>
    <name evidence="3" type="ORF">D0812_18425</name>
</gene>
<evidence type="ECO:0000259" key="2">
    <source>
        <dbReference type="Pfam" id="PF01636"/>
    </source>
</evidence>
<feature type="domain" description="Aminoglycoside phosphotransferase" evidence="2">
    <location>
        <begin position="128"/>
        <end position="184"/>
    </location>
</feature>
<protein>
    <submittedName>
        <fullName evidence="3 4">Phosphotransferase</fullName>
    </submittedName>
</protein>
<dbReference type="InterPro" id="IPR002575">
    <property type="entry name" value="Aminoglycoside_PTrfase"/>
</dbReference>
<dbReference type="EMBL" id="CP033138">
    <property type="protein sequence ID" value="AYO16395.1"/>
    <property type="molecule type" value="Genomic_DNA"/>
</dbReference>
<dbReference type="InterPro" id="IPR011009">
    <property type="entry name" value="Kinase-like_dom_sf"/>
</dbReference>
<feature type="compositionally biased region" description="Basic residues" evidence="1">
    <location>
        <begin position="1"/>
        <end position="12"/>
    </location>
</feature>
<name>A0AAP9KD91_9VIBR</name>
<dbReference type="Gene3D" id="3.90.1200.10">
    <property type="match status" value="1"/>
</dbReference>
<evidence type="ECO:0000313" key="3">
    <source>
        <dbReference type="EMBL" id="AYO16395.1"/>
    </source>
</evidence>
<dbReference type="EMBL" id="CP045860">
    <property type="protein sequence ID" value="QGH50559.1"/>
    <property type="molecule type" value="Genomic_DNA"/>
</dbReference>
<feature type="region of interest" description="Disordered" evidence="1">
    <location>
        <begin position="1"/>
        <end position="21"/>
    </location>
</feature>
<reference evidence="4" key="3">
    <citation type="submission" date="2019-11" db="EMBL/GenBank/DDBJ databases">
        <title>Complete genome sequence of Vibrio owensii SH-14 isolated from shrimp with acute hepatopancreatic necrosis diease.</title>
        <authorList>
            <person name="Liang X."/>
            <person name="Wang Y."/>
        </authorList>
    </citation>
    <scope>NUCLEOTIDE SEQUENCE</scope>
    <source>
        <strain evidence="4">SH14</strain>
    </source>
</reference>
<evidence type="ECO:0000313" key="6">
    <source>
        <dbReference type="Proteomes" id="UP000390336"/>
    </source>
</evidence>
<dbReference type="Pfam" id="PF01636">
    <property type="entry name" value="APH"/>
    <property type="match status" value="1"/>
</dbReference>
<dbReference type="Proteomes" id="UP000272136">
    <property type="component" value="Chromosome 2"/>
</dbReference>
<dbReference type="Proteomes" id="UP000390336">
    <property type="component" value="Chromosome 2"/>
</dbReference>
<evidence type="ECO:0000313" key="4">
    <source>
        <dbReference type="EMBL" id="QGH50559.1"/>
    </source>
</evidence>
<dbReference type="SUPFAM" id="SSF56112">
    <property type="entry name" value="Protein kinase-like (PK-like)"/>
    <property type="match status" value="1"/>
</dbReference>
<keyword evidence="5" id="KW-1185">Reference proteome</keyword>
<reference evidence="4 6" key="1">
    <citation type="journal article" date="2015" name="Genome Announc.">
        <title>Draft Genome Sequence of Vibrio owensii Strain SH-14, Which Causes Shrimp Acute Hepatopancreatic Necrosis Disease.</title>
        <authorList>
            <person name="Liu L."/>
            <person name="Xiao J."/>
            <person name="Xia X."/>
            <person name="Pan Y."/>
            <person name="Yan S."/>
            <person name="Wang Y."/>
        </authorList>
    </citation>
    <scope>NUCLEOTIDE SEQUENCE [LARGE SCALE GENOMIC DNA]</scope>
    <source>
        <strain evidence="4 6">SH14</strain>
    </source>
</reference>
<reference evidence="3 5" key="2">
    <citation type="submission" date="2018-10" db="EMBL/GenBank/DDBJ databases">
        <title>Whole Genome of Vibrio owensii strain 170502, isolated from Acute Hepatopancreatic Necrosis Disease (AHPND) shrimp.</title>
        <authorList>
            <person name="Yan M."/>
            <person name="Wang X."/>
            <person name="Wang Y."/>
        </authorList>
    </citation>
    <scope>NUCLEOTIDE SEQUENCE [LARGE SCALE GENOMIC DNA]</scope>
    <source>
        <strain evidence="3 5">1700302</strain>
    </source>
</reference>
<organism evidence="4 6">
    <name type="scientific">Vibrio owensii</name>
    <dbReference type="NCBI Taxonomy" id="696485"/>
    <lineage>
        <taxon>Bacteria</taxon>
        <taxon>Pseudomonadati</taxon>
        <taxon>Pseudomonadota</taxon>
        <taxon>Gammaproteobacteria</taxon>
        <taxon>Vibrionales</taxon>
        <taxon>Vibrionaceae</taxon>
        <taxon>Vibrio</taxon>
    </lineage>
</organism>
<dbReference type="AlphaFoldDB" id="A0AAP9KD91"/>